<keyword evidence="1" id="KW-0812">Transmembrane</keyword>
<dbReference type="PANTHER" id="PTHR43592">
    <property type="entry name" value="CAAX AMINO TERMINAL PROTEASE"/>
    <property type="match status" value="1"/>
</dbReference>
<feature type="transmembrane region" description="Helical" evidence="1">
    <location>
        <begin position="188"/>
        <end position="210"/>
    </location>
</feature>
<accession>A0A437KVY0</accession>
<sequence>MLLIMNYSNWAFLVIVNWLLFFILKFNDDLHRKRIINSISIQQLKLYIVIASIFLIEYYFTNNGYYTIYSPAVRSFITSLYVFLISKNYFNSLFMNKVDLQKLLIIALISSVFAFLILNLQEYLFDLVNRKFPIENGVYLSDYKILIGFIFYATLPAIFEEIFFRGLIFDKLKLIYSIKNSIIISSILFYLTHLVFGSFLSFIYILPLGIFYGYLRNRYNNLFYPIVSHFFYNFVIFVYPIIK</sequence>
<name>A0A437KVY0_9FLAO</name>
<keyword evidence="3" id="KW-0378">Hydrolase</keyword>
<dbReference type="Proteomes" id="UP000285211">
    <property type="component" value="Unassembled WGS sequence"/>
</dbReference>
<feature type="transmembrane region" description="Helical" evidence="1">
    <location>
        <begin position="222"/>
        <end position="242"/>
    </location>
</feature>
<gene>
    <name evidence="3" type="ORF">EOD40_08015</name>
</gene>
<keyword evidence="1" id="KW-0472">Membrane</keyword>
<evidence type="ECO:0000259" key="2">
    <source>
        <dbReference type="Pfam" id="PF02517"/>
    </source>
</evidence>
<feature type="transmembrane region" description="Helical" evidence="1">
    <location>
        <begin position="145"/>
        <end position="168"/>
    </location>
</feature>
<evidence type="ECO:0000313" key="3">
    <source>
        <dbReference type="EMBL" id="RVT76443.1"/>
    </source>
</evidence>
<dbReference type="GO" id="GO:0004175">
    <property type="term" value="F:endopeptidase activity"/>
    <property type="evidence" value="ECO:0007669"/>
    <property type="project" value="UniProtKB-ARBA"/>
</dbReference>
<feature type="transmembrane region" description="Helical" evidence="1">
    <location>
        <begin position="66"/>
        <end position="84"/>
    </location>
</feature>
<dbReference type="GO" id="GO:0008237">
    <property type="term" value="F:metallopeptidase activity"/>
    <property type="evidence" value="ECO:0007669"/>
    <property type="project" value="UniProtKB-KW"/>
</dbReference>
<dbReference type="GO" id="GO:0080120">
    <property type="term" value="P:CAAX-box protein maturation"/>
    <property type="evidence" value="ECO:0007669"/>
    <property type="project" value="UniProtKB-ARBA"/>
</dbReference>
<keyword evidence="3" id="KW-0482">Metalloprotease</keyword>
<feature type="domain" description="CAAX prenyl protease 2/Lysostaphin resistance protein A-like" evidence="2">
    <location>
        <begin position="145"/>
        <end position="235"/>
    </location>
</feature>
<feature type="transmembrane region" description="Helical" evidence="1">
    <location>
        <begin position="104"/>
        <end position="125"/>
    </location>
</feature>
<reference evidence="3 4" key="1">
    <citation type="submission" date="2019-01" db="EMBL/GenBank/DDBJ databases">
        <authorList>
            <person name="Chen W.-M."/>
        </authorList>
    </citation>
    <scope>NUCLEOTIDE SEQUENCE [LARGE SCALE GENOMIC DNA]</scope>
    <source>
        <strain evidence="3 4">BBQ-12</strain>
    </source>
</reference>
<keyword evidence="1" id="KW-1133">Transmembrane helix</keyword>
<organism evidence="3 4">
    <name type="scientific">Flavobacterium sufflavum</name>
    <dbReference type="NCBI Taxonomy" id="1921138"/>
    <lineage>
        <taxon>Bacteria</taxon>
        <taxon>Pseudomonadati</taxon>
        <taxon>Bacteroidota</taxon>
        <taxon>Flavobacteriia</taxon>
        <taxon>Flavobacteriales</taxon>
        <taxon>Flavobacteriaceae</taxon>
        <taxon>Flavobacterium</taxon>
    </lineage>
</organism>
<keyword evidence="3" id="KW-0645">Protease</keyword>
<dbReference type="AlphaFoldDB" id="A0A437KVY0"/>
<comment type="caution">
    <text evidence="3">The sequence shown here is derived from an EMBL/GenBank/DDBJ whole genome shotgun (WGS) entry which is preliminary data.</text>
</comment>
<feature type="transmembrane region" description="Helical" evidence="1">
    <location>
        <begin position="44"/>
        <end position="60"/>
    </location>
</feature>
<dbReference type="InterPro" id="IPR003675">
    <property type="entry name" value="Rce1/LyrA-like_dom"/>
</dbReference>
<proteinExistence type="predicted"/>
<feature type="transmembrane region" description="Helical" evidence="1">
    <location>
        <begin position="6"/>
        <end position="24"/>
    </location>
</feature>
<dbReference type="GO" id="GO:0006508">
    <property type="term" value="P:proteolysis"/>
    <property type="evidence" value="ECO:0007669"/>
    <property type="project" value="UniProtKB-KW"/>
</dbReference>
<dbReference type="EMBL" id="SACJ01000004">
    <property type="protein sequence ID" value="RVT76443.1"/>
    <property type="molecule type" value="Genomic_DNA"/>
</dbReference>
<evidence type="ECO:0000256" key="1">
    <source>
        <dbReference type="SAM" id="Phobius"/>
    </source>
</evidence>
<dbReference type="PANTHER" id="PTHR43592:SF15">
    <property type="entry name" value="CAAX AMINO TERMINAL PROTEASE FAMILY PROTEIN"/>
    <property type="match status" value="1"/>
</dbReference>
<keyword evidence="4" id="KW-1185">Reference proteome</keyword>
<protein>
    <submittedName>
        <fullName evidence="3">CPBP family intramembrane metalloprotease</fullName>
    </submittedName>
</protein>
<evidence type="ECO:0000313" key="4">
    <source>
        <dbReference type="Proteomes" id="UP000285211"/>
    </source>
</evidence>
<dbReference type="OrthoDB" id="324900at2"/>
<dbReference type="Pfam" id="PF02517">
    <property type="entry name" value="Rce1-like"/>
    <property type="match status" value="1"/>
</dbReference>